<dbReference type="InterPro" id="IPR029045">
    <property type="entry name" value="ClpP/crotonase-like_dom_sf"/>
</dbReference>
<name>A0A6J6IRE5_9ZZZZ</name>
<dbReference type="CDD" id="cd06558">
    <property type="entry name" value="crotonase-like"/>
    <property type="match status" value="1"/>
</dbReference>
<evidence type="ECO:0000256" key="1">
    <source>
        <dbReference type="ARBA" id="ARBA00005254"/>
    </source>
</evidence>
<dbReference type="Gene3D" id="3.90.226.10">
    <property type="entry name" value="2-enoyl-CoA Hydratase, Chain A, domain 1"/>
    <property type="match status" value="1"/>
</dbReference>
<dbReference type="AlphaFoldDB" id="A0A6J6IRE5"/>
<dbReference type="EMBL" id="CAEZUP010000163">
    <property type="protein sequence ID" value="CAB4626948.1"/>
    <property type="molecule type" value="Genomic_DNA"/>
</dbReference>
<dbReference type="PANTHER" id="PTHR43802">
    <property type="entry name" value="ENOYL-COA HYDRATASE"/>
    <property type="match status" value="1"/>
</dbReference>
<comment type="similarity">
    <text evidence="1">Belongs to the enoyl-CoA hydratase/isomerase family.</text>
</comment>
<dbReference type="Pfam" id="PF00378">
    <property type="entry name" value="ECH_1"/>
    <property type="match status" value="1"/>
</dbReference>
<reference evidence="3" key="1">
    <citation type="submission" date="2020-05" db="EMBL/GenBank/DDBJ databases">
        <authorList>
            <person name="Chiriac C."/>
            <person name="Salcher M."/>
            <person name="Ghai R."/>
            <person name="Kavagutti S V."/>
        </authorList>
    </citation>
    <scope>NUCLEOTIDE SEQUENCE</scope>
</reference>
<organism evidence="3">
    <name type="scientific">freshwater metagenome</name>
    <dbReference type="NCBI Taxonomy" id="449393"/>
    <lineage>
        <taxon>unclassified sequences</taxon>
        <taxon>metagenomes</taxon>
        <taxon>ecological metagenomes</taxon>
    </lineage>
</organism>
<evidence type="ECO:0000313" key="3">
    <source>
        <dbReference type="EMBL" id="CAB4626948.1"/>
    </source>
</evidence>
<accession>A0A6J6IRE5</accession>
<dbReference type="InterPro" id="IPR001753">
    <property type="entry name" value="Enoyl-CoA_hydra/iso"/>
</dbReference>
<sequence>MSTYELILLDTPAPGVSRITINRPEKRNAISTPLRGELLAALEANDFDPAVRVTIIRGAGDCFSAGYDLGGDLMSEPPFHTAPGDGSWSRQVTQNWFAFWDLAKPVIAQVHGYAIAGATELAQACDLVYVADDVRIGYPIVRIASPPDWQYHMPLLGMRRSMEIMLTGDDLTGAEAVAIGWANKTFPAAELDDNVLEIAERIAGVESDLAQINKRLVHRQAEIMGVRSAIRAGSEFQALAGHQKSVEEFKKDPLATMKRHNAADAERRAKRTARPQGDSPTA</sequence>
<dbReference type="PANTHER" id="PTHR43802:SF1">
    <property type="entry name" value="IP11341P-RELATED"/>
    <property type="match status" value="1"/>
</dbReference>
<dbReference type="SUPFAM" id="SSF52096">
    <property type="entry name" value="ClpP/crotonase"/>
    <property type="match status" value="1"/>
</dbReference>
<gene>
    <name evidence="3" type="ORF">UFOPK1835_02197</name>
</gene>
<feature type="region of interest" description="Disordered" evidence="2">
    <location>
        <begin position="247"/>
        <end position="282"/>
    </location>
</feature>
<protein>
    <submittedName>
        <fullName evidence="3">Unannotated protein</fullName>
    </submittedName>
</protein>
<proteinExistence type="inferred from homology"/>
<evidence type="ECO:0000256" key="2">
    <source>
        <dbReference type="SAM" id="MobiDB-lite"/>
    </source>
</evidence>